<dbReference type="EMBL" id="MH598512">
    <property type="protein sequence ID" value="AXN58343.1"/>
    <property type="molecule type" value="Genomic_DNA"/>
</dbReference>
<evidence type="ECO:0000313" key="2">
    <source>
        <dbReference type="EMBL" id="AXN58343.1"/>
    </source>
</evidence>
<organism evidence="2 3">
    <name type="scientific">Bacillus phage Wes44</name>
    <dbReference type="NCBI Taxonomy" id="2283012"/>
    <lineage>
        <taxon>Viruses</taxon>
        <taxon>Duplodnaviria</taxon>
        <taxon>Heunggongvirae</taxon>
        <taxon>Uroviricota</taxon>
        <taxon>Caudoviricetes</taxon>
        <taxon>Gutmannvirinae</taxon>
        <taxon>Carmenvirus</taxon>
        <taxon>Carmenvirus Wes44</taxon>
    </lineage>
</organism>
<dbReference type="SUPFAM" id="SSF53187">
    <property type="entry name" value="Zn-dependent exopeptidases"/>
    <property type="match status" value="1"/>
</dbReference>
<protein>
    <submittedName>
        <fullName evidence="2">N-acetylmuramoyl-L-alanine amidase</fullName>
    </submittedName>
</protein>
<proteinExistence type="predicted"/>
<dbReference type="InterPro" id="IPR050695">
    <property type="entry name" value="N-acetylmuramoyl_amidase_3"/>
</dbReference>
<dbReference type="Proteomes" id="UP000260494">
    <property type="component" value="Segment"/>
</dbReference>
<gene>
    <name evidence="2" type="ORF">Wes44_34</name>
</gene>
<evidence type="ECO:0000259" key="1">
    <source>
        <dbReference type="SMART" id="SM00646"/>
    </source>
</evidence>
<accession>A0A346FK38</accession>
<dbReference type="PANTHER" id="PTHR30404:SF8">
    <property type="entry name" value="AUTOLYSIN PH-RELATED"/>
    <property type="match status" value="1"/>
</dbReference>
<sequence length="259" mass="27602">MAYNTVTYHAGHTQGGGARGSGYEESAVARQFAPVLAAAFAKVGQRTVDCTDNVSTTQNANINRLISLCNAVDSNGRLDISLHFNAADDASATGVEVLYYDQVGLARNVSAAIAKAAGYRDRGPKERKDLGVLRGTNAPAILIELAFITNADDMRKFFANMQAIANAIVQAVTGKTVSGGGSVPNSGGKWVLKTGGVGVPEAQECMNKLAEFGTKGSLVYEGNGIFYVITEPVTDRNALGAINWYFADYRKWFVELYQV</sequence>
<keyword evidence="3" id="KW-1185">Reference proteome</keyword>
<dbReference type="PANTHER" id="PTHR30404">
    <property type="entry name" value="N-ACETYLMURAMOYL-L-ALANINE AMIDASE"/>
    <property type="match status" value="1"/>
</dbReference>
<dbReference type="GO" id="GO:0009253">
    <property type="term" value="P:peptidoglycan catabolic process"/>
    <property type="evidence" value="ECO:0007669"/>
    <property type="project" value="InterPro"/>
</dbReference>
<evidence type="ECO:0000313" key="3">
    <source>
        <dbReference type="Proteomes" id="UP000260494"/>
    </source>
</evidence>
<dbReference type="Pfam" id="PF01520">
    <property type="entry name" value="Amidase_3"/>
    <property type="match status" value="1"/>
</dbReference>
<dbReference type="Gene3D" id="3.40.630.40">
    <property type="entry name" value="Zn-dependent exopeptidases"/>
    <property type="match status" value="1"/>
</dbReference>
<name>A0A346FK38_9CAUD</name>
<dbReference type="Gene3D" id="3.30.70.2030">
    <property type="match status" value="1"/>
</dbReference>
<reference evidence="3" key="1">
    <citation type="submission" date="2018-07" db="EMBL/GenBank/DDBJ databases">
        <authorList>
            <person name="Himelright M."/>
            <person name="Eisemann E."/>
            <person name="Alder H."/>
            <person name="Craig M."/>
            <person name="Clem A."/>
            <person name="Temple L."/>
        </authorList>
    </citation>
    <scope>NUCLEOTIDE SEQUENCE [LARGE SCALE GENOMIC DNA]</scope>
</reference>
<feature type="domain" description="MurNAc-LAA" evidence="1">
    <location>
        <begin position="68"/>
        <end position="173"/>
    </location>
</feature>
<dbReference type="CDD" id="cd02696">
    <property type="entry name" value="MurNAc-LAA"/>
    <property type="match status" value="1"/>
</dbReference>
<dbReference type="GO" id="GO:0008745">
    <property type="term" value="F:N-acetylmuramoyl-L-alanine amidase activity"/>
    <property type="evidence" value="ECO:0007669"/>
    <property type="project" value="InterPro"/>
</dbReference>
<dbReference type="SMART" id="SM00646">
    <property type="entry name" value="Ami_3"/>
    <property type="match status" value="1"/>
</dbReference>
<dbReference type="InterPro" id="IPR002508">
    <property type="entry name" value="MurNAc-LAA_cat"/>
</dbReference>